<evidence type="ECO:0000256" key="9">
    <source>
        <dbReference type="ARBA" id="ARBA00022741"/>
    </source>
</evidence>
<keyword evidence="6" id="KW-0489">Methyltransferase</keyword>
<dbReference type="CDD" id="cd07829">
    <property type="entry name" value="STKc_CDK_like"/>
    <property type="match status" value="1"/>
</dbReference>
<comment type="subunit">
    <text evidence="13">May form a complex composed of at least the catalytic subunit CRK2 and a cyclin.</text>
</comment>
<dbReference type="Gene3D" id="3.30.200.20">
    <property type="entry name" value="Phosphorylase Kinase, domain 1"/>
    <property type="match status" value="1"/>
</dbReference>
<evidence type="ECO:0000256" key="5">
    <source>
        <dbReference type="ARBA" id="ARBA00022527"/>
    </source>
</evidence>
<comment type="caution">
    <text evidence="22">The sequence shown here is derived from an EMBL/GenBank/DDBJ whole genome shotgun (WGS) entry which is preliminary data.</text>
</comment>
<dbReference type="PANTHER" id="PTHR24056:SF107">
    <property type="entry name" value="CYCLIN-DEPENDENT KINASE 11A-RELATED"/>
    <property type="match status" value="1"/>
</dbReference>
<evidence type="ECO:0000256" key="12">
    <source>
        <dbReference type="ARBA" id="ARBA00023242"/>
    </source>
</evidence>
<dbReference type="SMART" id="SM00220">
    <property type="entry name" value="S_TKc"/>
    <property type="match status" value="1"/>
</dbReference>
<keyword evidence="7" id="KW-0808">Transferase</keyword>
<sequence>MAAAAAAESQLAEPFPHPLATKCRDVRTDFAKIGRIGEGTYGKVYKARDKMTGEVVALKRIFLLNEKSEGFPLAGLREITSLRALRHPNIVDLRDVALGPKGDVFLVCEFCDNDLMVMAEHRDEPFTEAQVKCILVQLLRAVQHVHDRGYVHRDIKMSNLLYRNGRVKLGDFGLARPCPPGSGRYSSRVVTLWFRAPELLLGSTTYGSALDMWSVGCVAAELLLGRPLFPAAVEHDAVVLISRLLGPPSPDRFPEVERLPSPPQAAITEGAAAIRRALVSACLHGRPLPVPPHPRSPAAAHASPPDAFEAVFPRLCPEGLDFLRRLLAYSPARRLSAAEALAHPYLTTVAPPPADPAHMPFCRDQISIDAEEAARGRRRRVVKPGPAADPTDLDPGRKPAALIATSAVGMSIPPTVAPAVARCMEAWASFPGGAGPFQAPVATAEMPSLEWMEANAPNVYEPAEDTYLLLDAIQGMASDLGAARPALVVEVGPGAGAVTSFLAMSLGDDAACLAIDINPEAVSTTLRTAKDNGVEGRVACVGGDLLAPLSAAAATAASLQGEPGATSRVGAELSRRGAHGASEGVGAGTGPCWAAADVIVFNPPYVPTPDEEVEDSDIARAWAGGERGRRVIDRFLPMLPQALARPGGAALMVVVQENDPADIAAAAAALGLVTLGAVSKKARNERLSVLKFRWPLPEGEEAPSSEAGMTLLGSPSG</sequence>
<dbReference type="GO" id="GO:0008168">
    <property type="term" value="F:methyltransferase activity"/>
    <property type="evidence" value="ECO:0007669"/>
    <property type="project" value="UniProtKB-KW"/>
</dbReference>
<dbReference type="AlphaFoldDB" id="A0A5A8C5Q0"/>
<dbReference type="InterPro" id="IPR029063">
    <property type="entry name" value="SAM-dependent_MTases_sf"/>
</dbReference>
<dbReference type="PROSITE" id="PS00107">
    <property type="entry name" value="PROTEIN_KINASE_ATP"/>
    <property type="match status" value="1"/>
</dbReference>
<dbReference type="Pfam" id="PF00069">
    <property type="entry name" value="Pkinase"/>
    <property type="match status" value="1"/>
</dbReference>
<evidence type="ECO:0000256" key="3">
    <source>
        <dbReference type="ARBA" id="ARBA00006485"/>
    </source>
</evidence>
<comment type="catalytic activity">
    <reaction evidence="18">
        <text>L-seryl-[protein] + ATP = O-phospho-L-seryl-[protein] + ADP + H(+)</text>
        <dbReference type="Rhea" id="RHEA:17989"/>
        <dbReference type="Rhea" id="RHEA-COMP:9863"/>
        <dbReference type="Rhea" id="RHEA-COMP:11604"/>
        <dbReference type="ChEBI" id="CHEBI:15378"/>
        <dbReference type="ChEBI" id="CHEBI:29999"/>
        <dbReference type="ChEBI" id="CHEBI:30616"/>
        <dbReference type="ChEBI" id="CHEBI:83421"/>
        <dbReference type="ChEBI" id="CHEBI:456216"/>
        <dbReference type="EC" id="2.7.11.22"/>
    </reaction>
</comment>
<evidence type="ECO:0000256" key="17">
    <source>
        <dbReference type="ARBA" id="ARBA00047811"/>
    </source>
</evidence>
<keyword evidence="12" id="KW-0539">Nucleus</keyword>
<dbReference type="GO" id="GO:0004693">
    <property type="term" value="F:cyclin-dependent protein serine/threonine kinase activity"/>
    <property type="evidence" value="ECO:0007669"/>
    <property type="project" value="UniProtKB-EC"/>
</dbReference>
<feature type="domain" description="Protein kinase" evidence="21">
    <location>
        <begin position="30"/>
        <end position="346"/>
    </location>
</feature>
<evidence type="ECO:0000256" key="7">
    <source>
        <dbReference type="ARBA" id="ARBA00022679"/>
    </source>
</evidence>
<evidence type="ECO:0000256" key="20">
    <source>
        <dbReference type="SAM" id="MobiDB-lite"/>
    </source>
</evidence>
<evidence type="ECO:0000256" key="10">
    <source>
        <dbReference type="ARBA" id="ARBA00022777"/>
    </source>
</evidence>
<dbReference type="FunFam" id="3.40.50.150:FF:000077">
    <property type="entry name" value="HemK methyltransferase family member 2"/>
    <property type="match status" value="2"/>
</dbReference>
<dbReference type="Gene3D" id="3.40.50.150">
    <property type="entry name" value="Vaccinia Virus protein VP39"/>
    <property type="match status" value="1"/>
</dbReference>
<evidence type="ECO:0000256" key="2">
    <source>
        <dbReference type="ARBA" id="ARBA00006149"/>
    </source>
</evidence>
<dbReference type="PROSITE" id="PS00108">
    <property type="entry name" value="PROTEIN_KINASE_ST"/>
    <property type="match status" value="1"/>
</dbReference>
<reference evidence="24 25" key="1">
    <citation type="submission" date="2019-07" db="EMBL/GenBank/DDBJ databases">
        <title>Genomes of Cafeteria roenbergensis.</title>
        <authorList>
            <person name="Fischer M.G."/>
            <person name="Hackl T."/>
            <person name="Roman M."/>
        </authorList>
    </citation>
    <scope>NUCLEOTIDE SEQUENCE [LARGE SCALE GENOMIC DNA]</scope>
    <source>
        <strain evidence="22 24">BVI</strain>
        <strain evidence="23 25">RCC970-E3</strain>
    </source>
</reference>
<dbReference type="InterPro" id="IPR000719">
    <property type="entry name" value="Prot_kinase_dom"/>
</dbReference>
<evidence type="ECO:0000256" key="14">
    <source>
        <dbReference type="ARBA" id="ARBA00039612"/>
    </source>
</evidence>
<dbReference type="EMBL" id="VLTN01000054">
    <property type="protein sequence ID" value="KAA0148353.1"/>
    <property type="molecule type" value="Genomic_DNA"/>
</dbReference>
<evidence type="ECO:0000256" key="13">
    <source>
        <dbReference type="ARBA" id="ARBA00038543"/>
    </source>
</evidence>
<dbReference type="Proteomes" id="UP000323011">
    <property type="component" value="Unassembled WGS sequence"/>
</dbReference>
<keyword evidence="8" id="KW-0949">S-adenosyl-L-methionine</keyword>
<evidence type="ECO:0000256" key="6">
    <source>
        <dbReference type="ARBA" id="ARBA00022603"/>
    </source>
</evidence>
<gene>
    <name evidence="23" type="ORF">FNF28_04388</name>
    <name evidence="22" type="ORF">FNF29_06740</name>
</gene>
<comment type="similarity">
    <text evidence="2">Belongs to the eukaryotic/archaeal PrmC-related family.</text>
</comment>
<evidence type="ECO:0000256" key="1">
    <source>
        <dbReference type="ARBA" id="ARBA00004123"/>
    </source>
</evidence>
<dbReference type="GO" id="GO:0007346">
    <property type="term" value="P:regulation of mitotic cell cycle"/>
    <property type="evidence" value="ECO:0007669"/>
    <property type="project" value="TreeGrafter"/>
</dbReference>
<evidence type="ECO:0000256" key="16">
    <source>
        <dbReference type="ARBA" id="ARBA00042858"/>
    </source>
</evidence>
<dbReference type="Proteomes" id="UP000324907">
    <property type="component" value="Unassembled WGS sequence"/>
</dbReference>
<dbReference type="SUPFAM" id="SSF53335">
    <property type="entry name" value="S-adenosyl-L-methionine-dependent methyltransferases"/>
    <property type="match status" value="1"/>
</dbReference>
<proteinExistence type="inferred from homology"/>
<dbReference type="GO" id="GO:0005634">
    <property type="term" value="C:nucleus"/>
    <property type="evidence" value="ECO:0007669"/>
    <property type="project" value="UniProtKB-SubCell"/>
</dbReference>
<dbReference type="EC" id="2.7.11.22" evidence="4"/>
<protein>
    <recommendedName>
        <fullName evidence="14">Cyclin-dependent kinase 2 homolog</fullName>
        <ecNumber evidence="4">2.7.11.22</ecNumber>
    </recommendedName>
    <alternativeName>
        <fullName evidence="15">Cell division control protein 2 homolog</fullName>
    </alternativeName>
    <alternativeName>
        <fullName evidence="16">cdc2-related kinase 2</fullName>
    </alternativeName>
</protein>
<comment type="subcellular location">
    <subcellularLocation>
        <location evidence="1">Nucleus</location>
    </subcellularLocation>
</comment>
<keyword evidence="24" id="KW-1185">Reference proteome</keyword>
<evidence type="ECO:0000256" key="8">
    <source>
        <dbReference type="ARBA" id="ARBA00022691"/>
    </source>
</evidence>
<feature type="region of interest" description="Disordered" evidence="20">
    <location>
        <begin position="698"/>
        <end position="717"/>
    </location>
</feature>
<dbReference type="SUPFAM" id="SSF56112">
    <property type="entry name" value="Protein kinase-like (PK-like)"/>
    <property type="match status" value="1"/>
</dbReference>
<evidence type="ECO:0000259" key="21">
    <source>
        <dbReference type="PROSITE" id="PS50011"/>
    </source>
</evidence>
<feature type="binding site" evidence="19">
    <location>
        <position position="59"/>
    </location>
    <ligand>
        <name>ATP</name>
        <dbReference type="ChEBI" id="CHEBI:30616"/>
    </ligand>
</feature>
<evidence type="ECO:0000313" key="22">
    <source>
        <dbReference type="EMBL" id="KAA0148353.1"/>
    </source>
</evidence>
<dbReference type="PANTHER" id="PTHR24056">
    <property type="entry name" value="CELL DIVISION PROTEIN KINASE"/>
    <property type="match status" value="1"/>
</dbReference>
<dbReference type="InterPro" id="IPR011009">
    <property type="entry name" value="Kinase-like_dom_sf"/>
</dbReference>
<evidence type="ECO:0000256" key="19">
    <source>
        <dbReference type="PROSITE-ProRule" id="PRU10141"/>
    </source>
</evidence>
<evidence type="ECO:0000313" key="25">
    <source>
        <dbReference type="Proteomes" id="UP000324907"/>
    </source>
</evidence>
<dbReference type="GO" id="GO:0003676">
    <property type="term" value="F:nucleic acid binding"/>
    <property type="evidence" value="ECO:0007669"/>
    <property type="project" value="InterPro"/>
</dbReference>
<evidence type="ECO:0000256" key="18">
    <source>
        <dbReference type="ARBA" id="ARBA00048367"/>
    </source>
</evidence>
<dbReference type="InterPro" id="IPR017441">
    <property type="entry name" value="Protein_kinase_ATP_BS"/>
</dbReference>
<dbReference type="PROSITE" id="PS00092">
    <property type="entry name" value="N6_MTASE"/>
    <property type="match status" value="1"/>
</dbReference>
<comment type="catalytic activity">
    <reaction evidence="17">
        <text>L-threonyl-[protein] + ATP = O-phospho-L-threonyl-[protein] + ADP + H(+)</text>
        <dbReference type="Rhea" id="RHEA:46608"/>
        <dbReference type="Rhea" id="RHEA-COMP:11060"/>
        <dbReference type="Rhea" id="RHEA-COMP:11605"/>
        <dbReference type="ChEBI" id="CHEBI:15378"/>
        <dbReference type="ChEBI" id="CHEBI:30013"/>
        <dbReference type="ChEBI" id="CHEBI:30616"/>
        <dbReference type="ChEBI" id="CHEBI:61977"/>
        <dbReference type="ChEBI" id="CHEBI:456216"/>
        <dbReference type="EC" id="2.7.11.22"/>
    </reaction>
</comment>
<accession>A0A5A8C5Q0</accession>
<feature type="region of interest" description="Disordered" evidence="20">
    <location>
        <begin position="373"/>
        <end position="397"/>
    </location>
</feature>
<dbReference type="InterPro" id="IPR008271">
    <property type="entry name" value="Ser/Thr_kinase_AS"/>
</dbReference>
<dbReference type="GO" id="GO:0032259">
    <property type="term" value="P:methylation"/>
    <property type="evidence" value="ECO:0007669"/>
    <property type="project" value="UniProtKB-KW"/>
</dbReference>
<keyword evidence="5" id="KW-0723">Serine/threonine-protein kinase</keyword>
<dbReference type="GO" id="GO:0005524">
    <property type="term" value="F:ATP binding"/>
    <property type="evidence" value="ECO:0007669"/>
    <property type="project" value="UniProtKB-UniRule"/>
</dbReference>
<evidence type="ECO:0000313" key="23">
    <source>
        <dbReference type="EMBL" id="KAA0163238.1"/>
    </source>
</evidence>
<evidence type="ECO:0000256" key="4">
    <source>
        <dbReference type="ARBA" id="ARBA00012425"/>
    </source>
</evidence>
<name>A0A5A8C5Q0_CAFRO</name>
<dbReference type="FunFam" id="3.30.200.20:FF:000124">
    <property type="entry name" value="Cyclin-dependent kinase 4"/>
    <property type="match status" value="1"/>
</dbReference>
<dbReference type="EMBL" id="VLTL01000070">
    <property type="protein sequence ID" value="KAA0163238.1"/>
    <property type="molecule type" value="Genomic_DNA"/>
</dbReference>
<dbReference type="InterPro" id="IPR002052">
    <property type="entry name" value="DNA_methylase_N6_adenine_CS"/>
</dbReference>
<evidence type="ECO:0000256" key="11">
    <source>
        <dbReference type="ARBA" id="ARBA00022840"/>
    </source>
</evidence>
<comment type="similarity">
    <text evidence="3">Belongs to the protein kinase superfamily. CMGC Ser/Thr protein kinase family. CDC2/CDKX subfamily.</text>
</comment>
<keyword evidence="10" id="KW-0418">Kinase</keyword>
<evidence type="ECO:0000256" key="15">
    <source>
        <dbReference type="ARBA" id="ARBA00041902"/>
    </source>
</evidence>
<dbReference type="PROSITE" id="PS50011">
    <property type="entry name" value="PROTEIN_KINASE_DOM"/>
    <property type="match status" value="1"/>
</dbReference>
<dbReference type="InterPro" id="IPR050108">
    <property type="entry name" value="CDK"/>
</dbReference>
<keyword evidence="11 19" id="KW-0067">ATP-binding</keyword>
<evidence type="ECO:0000313" key="24">
    <source>
        <dbReference type="Proteomes" id="UP000323011"/>
    </source>
</evidence>
<organism evidence="22 24">
    <name type="scientific">Cafeteria roenbergensis</name>
    <name type="common">Marine flagellate</name>
    <dbReference type="NCBI Taxonomy" id="33653"/>
    <lineage>
        <taxon>Eukaryota</taxon>
        <taxon>Sar</taxon>
        <taxon>Stramenopiles</taxon>
        <taxon>Bigyra</taxon>
        <taxon>Opalozoa</taxon>
        <taxon>Bicosoecida</taxon>
        <taxon>Cafeteriaceae</taxon>
        <taxon>Cafeteria</taxon>
    </lineage>
</organism>
<keyword evidence="9 19" id="KW-0547">Nucleotide-binding</keyword>
<dbReference type="Gene3D" id="1.10.510.10">
    <property type="entry name" value="Transferase(Phosphotransferase) domain 1"/>
    <property type="match status" value="1"/>
</dbReference>